<comment type="caution">
    <text evidence="2">The sequence shown here is derived from an EMBL/GenBank/DDBJ whole genome shotgun (WGS) entry which is preliminary data.</text>
</comment>
<evidence type="ECO:0000259" key="1">
    <source>
        <dbReference type="PROSITE" id="PS50181"/>
    </source>
</evidence>
<dbReference type="InterPro" id="IPR036047">
    <property type="entry name" value="F-box-like_dom_sf"/>
</dbReference>
<dbReference type="InterPro" id="IPR006553">
    <property type="entry name" value="Leu-rich_rpt_Cys-con_subtyp"/>
</dbReference>
<dbReference type="PANTHER" id="PTHR13382:SF22">
    <property type="entry name" value="F-BOX PROTEIN SKIP14"/>
    <property type="match status" value="1"/>
</dbReference>
<feature type="domain" description="F-box" evidence="1">
    <location>
        <begin position="225"/>
        <end position="272"/>
    </location>
</feature>
<dbReference type="EMBL" id="PKPP01000181">
    <property type="protein sequence ID" value="PWA96405.1"/>
    <property type="molecule type" value="Genomic_DNA"/>
</dbReference>
<dbReference type="STRING" id="35608.A0A2U1QEG9"/>
<dbReference type="SMART" id="SM00367">
    <property type="entry name" value="LRR_CC"/>
    <property type="match status" value="2"/>
</dbReference>
<dbReference type="GO" id="GO:0005737">
    <property type="term" value="C:cytoplasm"/>
    <property type="evidence" value="ECO:0007669"/>
    <property type="project" value="TreeGrafter"/>
</dbReference>
<sequence>MEERCDCFGYGRERVDKGGGGDTGSGVDIIDLLPSDPFGMDIDISTTFTAINGWLEDLDADFGVYVRNSFGNTREDYGLFSGINLIMNHAMKFQSFPSNEAPDSKGGAGFMVDNSTTGFQFSGVTNHAMRFQSFPSNAAPDIKGGSGVMVDNSTTGFQFSDVMNHAMKFQSFPSNEAPDIKGGSGFMVDDSMTGFQFRDVMQDDIMGFDYGSTSAHVTTSEDHSPSAAGGDPHEAFFLALSYLETKDLLLVERVSRSLCSTIHNDSLLWRSIHIDQPLNERITDDVLVQLTNRAEGNLVSLSLIKCTRITDDGLKRVLETNPKLTKLSIPGCTRLSSEGILKNLKSFNSTEGTSGIKHIRTGGFYGITHDQFNEVKCLLNTGGNKHQNSCLPHYYHRGNSYQPSDDDRDIDVEVCPRCQNVRLVYDCPADSCQVKDQCVALCRACIHCIPRCAQCGRCVHNSEYEETFSLEYLCSECLKEMPRCEEAHEMNGDVYG</sequence>
<dbReference type="OrthoDB" id="10044893at2759"/>
<dbReference type="AlphaFoldDB" id="A0A2U1QEG9"/>
<proteinExistence type="predicted"/>
<dbReference type="InterPro" id="IPR001810">
    <property type="entry name" value="F-box_dom"/>
</dbReference>
<dbReference type="Gene3D" id="3.80.10.10">
    <property type="entry name" value="Ribonuclease Inhibitor"/>
    <property type="match status" value="1"/>
</dbReference>
<reference evidence="2 3" key="1">
    <citation type="journal article" date="2018" name="Mol. Plant">
        <title>The genome of Artemisia annua provides insight into the evolution of Asteraceae family and artemisinin biosynthesis.</title>
        <authorList>
            <person name="Shen Q."/>
            <person name="Zhang L."/>
            <person name="Liao Z."/>
            <person name="Wang S."/>
            <person name="Yan T."/>
            <person name="Shi P."/>
            <person name="Liu M."/>
            <person name="Fu X."/>
            <person name="Pan Q."/>
            <person name="Wang Y."/>
            <person name="Lv Z."/>
            <person name="Lu X."/>
            <person name="Zhang F."/>
            <person name="Jiang W."/>
            <person name="Ma Y."/>
            <person name="Chen M."/>
            <person name="Hao X."/>
            <person name="Li L."/>
            <person name="Tang Y."/>
            <person name="Lv G."/>
            <person name="Zhou Y."/>
            <person name="Sun X."/>
            <person name="Brodelius P.E."/>
            <person name="Rose J.K.C."/>
            <person name="Tang K."/>
        </authorList>
    </citation>
    <scope>NUCLEOTIDE SEQUENCE [LARGE SCALE GENOMIC DNA]</scope>
    <source>
        <strain evidence="3">cv. Huhao1</strain>
        <tissue evidence="2">Leaf</tissue>
    </source>
</reference>
<organism evidence="2 3">
    <name type="scientific">Artemisia annua</name>
    <name type="common">Sweet wormwood</name>
    <dbReference type="NCBI Taxonomy" id="35608"/>
    <lineage>
        <taxon>Eukaryota</taxon>
        <taxon>Viridiplantae</taxon>
        <taxon>Streptophyta</taxon>
        <taxon>Embryophyta</taxon>
        <taxon>Tracheophyta</taxon>
        <taxon>Spermatophyta</taxon>
        <taxon>Magnoliopsida</taxon>
        <taxon>eudicotyledons</taxon>
        <taxon>Gunneridae</taxon>
        <taxon>Pentapetalae</taxon>
        <taxon>asterids</taxon>
        <taxon>campanulids</taxon>
        <taxon>Asterales</taxon>
        <taxon>Asteraceae</taxon>
        <taxon>Asteroideae</taxon>
        <taxon>Anthemideae</taxon>
        <taxon>Artemisiinae</taxon>
        <taxon>Artemisia</taxon>
    </lineage>
</organism>
<name>A0A2U1QEG9_ARTAN</name>
<dbReference type="SUPFAM" id="SSF52047">
    <property type="entry name" value="RNI-like"/>
    <property type="match status" value="1"/>
</dbReference>
<dbReference type="PROSITE" id="PS50181">
    <property type="entry name" value="FBOX"/>
    <property type="match status" value="1"/>
</dbReference>
<keyword evidence="3" id="KW-1185">Reference proteome</keyword>
<dbReference type="Pfam" id="PF12937">
    <property type="entry name" value="F-box-like"/>
    <property type="match status" value="1"/>
</dbReference>
<dbReference type="InterPro" id="IPR050648">
    <property type="entry name" value="F-box_LRR-repeat"/>
</dbReference>
<evidence type="ECO:0000313" key="2">
    <source>
        <dbReference type="EMBL" id="PWA96405.1"/>
    </source>
</evidence>
<dbReference type="InterPro" id="IPR032675">
    <property type="entry name" value="LRR_dom_sf"/>
</dbReference>
<accession>A0A2U1QEG9</accession>
<dbReference type="SUPFAM" id="SSF81383">
    <property type="entry name" value="F-box domain"/>
    <property type="match status" value="1"/>
</dbReference>
<dbReference type="Proteomes" id="UP000245207">
    <property type="component" value="Unassembled WGS sequence"/>
</dbReference>
<protein>
    <submittedName>
        <fullName evidence="2">F-box domain, cyclin-like protein</fullName>
    </submittedName>
</protein>
<gene>
    <name evidence="2" type="ORF">CTI12_AA040260</name>
</gene>
<evidence type="ECO:0000313" key="3">
    <source>
        <dbReference type="Proteomes" id="UP000245207"/>
    </source>
</evidence>
<dbReference type="PANTHER" id="PTHR13382">
    <property type="entry name" value="MITOCHONDRIAL ATP SYNTHASE COUPLING FACTOR B"/>
    <property type="match status" value="1"/>
</dbReference>